<dbReference type="Gene3D" id="3.40.190.10">
    <property type="entry name" value="Periplasmic binding protein-like II"/>
    <property type="match status" value="2"/>
</dbReference>
<gene>
    <name evidence="7" type="primary">modA</name>
    <name evidence="7" type="ORF">SAMEA4384403_00489</name>
</gene>
<dbReference type="GO" id="GO:0015689">
    <property type="term" value="P:molybdate ion transport"/>
    <property type="evidence" value="ECO:0007669"/>
    <property type="project" value="InterPro"/>
</dbReference>
<protein>
    <submittedName>
        <fullName evidence="7">Molybdate ABC transporter periplasmic molybdate-binding protein</fullName>
    </submittedName>
</protein>
<dbReference type="EMBL" id="LT906462">
    <property type="protein sequence ID" value="SNV58776.1"/>
    <property type="molecule type" value="Genomic_DNA"/>
</dbReference>
<proteinExistence type="inferred from homology"/>
<dbReference type="Proteomes" id="UP000242084">
    <property type="component" value="Chromosome 1"/>
</dbReference>
<keyword evidence="4 6" id="KW-0732">Signal</keyword>
<dbReference type="PANTHER" id="PTHR30632">
    <property type="entry name" value="MOLYBDATE-BINDING PERIPLASMIC PROTEIN"/>
    <property type="match status" value="1"/>
</dbReference>
<dbReference type="InterPro" id="IPR005950">
    <property type="entry name" value="ModA"/>
</dbReference>
<comment type="similarity">
    <text evidence="1">Belongs to the bacterial solute-binding protein ModA family.</text>
</comment>
<reference evidence="7 8" key="1">
    <citation type="submission" date="2017-06" db="EMBL/GenBank/DDBJ databases">
        <authorList>
            <consortium name="Pathogen Informatics"/>
        </authorList>
    </citation>
    <scope>NUCLEOTIDE SEQUENCE [LARGE SCALE GENOMIC DNA]</scope>
    <source>
        <strain evidence="7 8">NCTC13839</strain>
    </source>
</reference>
<keyword evidence="2 5" id="KW-0500">Molybdenum</keyword>
<dbReference type="Pfam" id="PF13531">
    <property type="entry name" value="SBP_bac_11"/>
    <property type="match status" value="1"/>
</dbReference>
<feature type="binding site" evidence="5">
    <location>
        <position position="192"/>
    </location>
    <ligand>
        <name>molybdate</name>
        <dbReference type="ChEBI" id="CHEBI:36264"/>
    </ligand>
</feature>
<dbReference type="NCBIfam" id="TIGR01256">
    <property type="entry name" value="modA"/>
    <property type="match status" value="1"/>
</dbReference>
<dbReference type="GO" id="GO:0046872">
    <property type="term" value="F:metal ion binding"/>
    <property type="evidence" value="ECO:0007669"/>
    <property type="project" value="UniProtKB-KW"/>
</dbReference>
<evidence type="ECO:0000256" key="1">
    <source>
        <dbReference type="ARBA" id="ARBA00009175"/>
    </source>
</evidence>
<evidence type="ECO:0000256" key="5">
    <source>
        <dbReference type="PIRSR" id="PIRSR004846-1"/>
    </source>
</evidence>
<dbReference type="KEGG" id="sste:SAMEA4384403_0489"/>
<name>A0A239YK61_9STAP</name>
<sequence>MKKILILIATLLLILAGCSTESNQDKAKKESASKTLTVSAAASLTDVTKALEKEFKKKHPNTNIKFNYGGSGSLRKQVEAGADVDVIMSANTTDVDQLQDKNKVSKVYDYAKNKLIIIKYKNSNIKEVRDVSSPNKVAIGEEKSVPAGKYAIEYMKKEDLYEGMTSTFVFAKDVKQVLNYVKKENAEAGFVYETDLYKGKNDKVNNVVKLSDAPIDEPIIYRAGLITNKKASKEWFEFLKTKEAKQIFKEYHFEG</sequence>
<accession>A0A239YK61</accession>
<dbReference type="OrthoDB" id="9785015at2"/>
<feature type="signal peptide" evidence="6">
    <location>
        <begin position="1"/>
        <end position="22"/>
    </location>
</feature>
<keyword evidence="3 5" id="KW-0479">Metal-binding</keyword>
<dbReference type="InterPro" id="IPR050682">
    <property type="entry name" value="ModA/WtpA"/>
</dbReference>
<dbReference type="GO" id="GO:0030973">
    <property type="term" value="F:molybdate ion binding"/>
    <property type="evidence" value="ECO:0007669"/>
    <property type="project" value="UniProtKB-ARBA"/>
</dbReference>
<dbReference type="PANTHER" id="PTHR30632:SF0">
    <property type="entry name" value="SULFATE-BINDING PROTEIN"/>
    <property type="match status" value="1"/>
</dbReference>
<dbReference type="PIRSF" id="PIRSF004846">
    <property type="entry name" value="ModA"/>
    <property type="match status" value="1"/>
</dbReference>
<feature type="binding site" evidence="5">
    <location>
        <position position="43"/>
    </location>
    <ligand>
        <name>molybdate</name>
        <dbReference type="ChEBI" id="CHEBI:36264"/>
    </ligand>
</feature>
<dbReference type="GO" id="GO:1901359">
    <property type="term" value="F:tungstate binding"/>
    <property type="evidence" value="ECO:0007669"/>
    <property type="project" value="UniProtKB-ARBA"/>
</dbReference>
<feature type="binding site" evidence="5">
    <location>
        <position position="71"/>
    </location>
    <ligand>
        <name>molybdate</name>
        <dbReference type="ChEBI" id="CHEBI:36264"/>
    </ligand>
</feature>
<evidence type="ECO:0000256" key="6">
    <source>
        <dbReference type="SAM" id="SignalP"/>
    </source>
</evidence>
<organism evidence="7 8">
    <name type="scientific">Mammaliicoccus stepanovicii</name>
    <dbReference type="NCBI Taxonomy" id="643214"/>
    <lineage>
        <taxon>Bacteria</taxon>
        <taxon>Bacillati</taxon>
        <taxon>Bacillota</taxon>
        <taxon>Bacilli</taxon>
        <taxon>Bacillales</taxon>
        <taxon>Staphylococcaceae</taxon>
        <taxon>Mammaliicoccus</taxon>
    </lineage>
</organism>
<feature type="binding site" evidence="5">
    <location>
        <position position="147"/>
    </location>
    <ligand>
        <name>molybdate</name>
        <dbReference type="ChEBI" id="CHEBI:36264"/>
    </ligand>
</feature>
<dbReference type="PROSITE" id="PS51257">
    <property type="entry name" value="PROKAR_LIPOPROTEIN"/>
    <property type="match status" value="1"/>
</dbReference>
<dbReference type="FunFam" id="3.40.190.10:FF:000035">
    <property type="entry name" value="Molybdate ABC transporter substrate-binding protein"/>
    <property type="match status" value="1"/>
</dbReference>
<evidence type="ECO:0000313" key="8">
    <source>
        <dbReference type="Proteomes" id="UP000242084"/>
    </source>
</evidence>
<evidence type="ECO:0000256" key="4">
    <source>
        <dbReference type="ARBA" id="ARBA00022729"/>
    </source>
</evidence>
<evidence type="ECO:0000313" key="7">
    <source>
        <dbReference type="EMBL" id="SNV58776.1"/>
    </source>
</evidence>
<keyword evidence="8" id="KW-1185">Reference proteome</keyword>
<evidence type="ECO:0000256" key="3">
    <source>
        <dbReference type="ARBA" id="ARBA00022723"/>
    </source>
</evidence>
<dbReference type="AlphaFoldDB" id="A0A239YK61"/>
<feature type="binding site" evidence="5">
    <location>
        <position position="174"/>
    </location>
    <ligand>
        <name>molybdate</name>
        <dbReference type="ChEBI" id="CHEBI:36264"/>
    </ligand>
</feature>
<dbReference type="SUPFAM" id="SSF53850">
    <property type="entry name" value="Periplasmic binding protein-like II"/>
    <property type="match status" value="1"/>
</dbReference>
<feature type="chain" id="PRO_5038851814" evidence="6">
    <location>
        <begin position="23"/>
        <end position="255"/>
    </location>
</feature>
<evidence type="ECO:0000256" key="2">
    <source>
        <dbReference type="ARBA" id="ARBA00022505"/>
    </source>
</evidence>